<feature type="compositionally biased region" description="Acidic residues" evidence="1">
    <location>
        <begin position="207"/>
        <end position="229"/>
    </location>
</feature>
<proteinExistence type="predicted"/>
<evidence type="ECO:0000313" key="3">
    <source>
        <dbReference type="EMBL" id="QDT15215.1"/>
    </source>
</evidence>
<evidence type="ECO:0000313" key="4">
    <source>
        <dbReference type="Proteomes" id="UP000318741"/>
    </source>
</evidence>
<feature type="region of interest" description="Disordered" evidence="1">
    <location>
        <begin position="17"/>
        <end position="43"/>
    </location>
</feature>
<dbReference type="EMBL" id="CP036265">
    <property type="protein sequence ID" value="QDT15215.1"/>
    <property type="molecule type" value="Genomic_DNA"/>
</dbReference>
<feature type="transmembrane region" description="Helical" evidence="2">
    <location>
        <begin position="56"/>
        <end position="81"/>
    </location>
</feature>
<sequence>MSRYDANRSADLDGWGGGFEDPRFAGGRRPDDDNEGFDNVFGGSPRAGGGRRIGCGCFLTLLGLGAAATVICCGGLAWFGLQDRADRVAAALADDPAFRGQLEEALGPDYRLSPDVIDSLDAPPDTVAFEATGSRGSGRLTAFARRDRDVDPNADPQAVTVLRGTLQLDDGRTIELQPEADSPAEAMRRRLEDVRRRLEELRPEDLPLNDEEAPAPDEGPNGDEPADEPQIERSDAFEDGDR</sequence>
<dbReference type="Proteomes" id="UP000318741">
    <property type="component" value="Chromosome"/>
</dbReference>
<feature type="region of interest" description="Disordered" evidence="1">
    <location>
        <begin position="198"/>
        <end position="242"/>
    </location>
</feature>
<keyword evidence="2" id="KW-0472">Membrane</keyword>
<protein>
    <submittedName>
        <fullName evidence="3">Uncharacterized protein</fullName>
    </submittedName>
</protein>
<reference evidence="3 4" key="1">
    <citation type="submission" date="2019-02" db="EMBL/GenBank/DDBJ databases">
        <title>Deep-cultivation of Planctomycetes and their phenomic and genomic characterization uncovers novel biology.</title>
        <authorList>
            <person name="Wiegand S."/>
            <person name="Jogler M."/>
            <person name="Boedeker C."/>
            <person name="Pinto D."/>
            <person name="Vollmers J."/>
            <person name="Rivas-Marin E."/>
            <person name="Kohn T."/>
            <person name="Peeters S.H."/>
            <person name="Heuer A."/>
            <person name="Rast P."/>
            <person name="Oberbeckmann S."/>
            <person name="Bunk B."/>
            <person name="Jeske O."/>
            <person name="Meyerdierks A."/>
            <person name="Storesund J.E."/>
            <person name="Kallscheuer N."/>
            <person name="Luecker S."/>
            <person name="Lage O.M."/>
            <person name="Pohl T."/>
            <person name="Merkel B.J."/>
            <person name="Hornburger P."/>
            <person name="Mueller R.-W."/>
            <person name="Bruemmer F."/>
            <person name="Labrenz M."/>
            <person name="Spormann A.M."/>
            <person name="Op den Camp H."/>
            <person name="Overmann J."/>
            <person name="Amann R."/>
            <person name="Jetten M.S.M."/>
            <person name="Mascher T."/>
            <person name="Medema M.H."/>
            <person name="Devos D.P."/>
            <person name="Kaster A.-K."/>
            <person name="Ovreas L."/>
            <person name="Rohde M."/>
            <person name="Galperin M.Y."/>
            <person name="Jogler C."/>
        </authorList>
    </citation>
    <scope>NUCLEOTIDE SEQUENCE [LARGE SCALE GENOMIC DNA]</scope>
    <source>
        <strain evidence="3 4">CA12</strain>
    </source>
</reference>
<evidence type="ECO:0000256" key="1">
    <source>
        <dbReference type="SAM" id="MobiDB-lite"/>
    </source>
</evidence>
<dbReference type="KEGG" id="acaf:CA12_12970"/>
<dbReference type="RefSeq" id="WP_145358033.1">
    <property type="nucleotide sequence ID" value="NZ_CP036265.1"/>
</dbReference>
<keyword evidence="4" id="KW-1185">Reference proteome</keyword>
<organism evidence="3 4">
    <name type="scientific">Alienimonas californiensis</name>
    <dbReference type="NCBI Taxonomy" id="2527989"/>
    <lineage>
        <taxon>Bacteria</taxon>
        <taxon>Pseudomonadati</taxon>
        <taxon>Planctomycetota</taxon>
        <taxon>Planctomycetia</taxon>
        <taxon>Planctomycetales</taxon>
        <taxon>Planctomycetaceae</taxon>
        <taxon>Alienimonas</taxon>
    </lineage>
</organism>
<accession>A0A517P788</accession>
<gene>
    <name evidence="3" type="ORF">CA12_12970</name>
</gene>
<dbReference type="AlphaFoldDB" id="A0A517P788"/>
<evidence type="ECO:0000256" key="2">
    <source>
        <dbReference type="SAM" id="Phobius"/>
    </source>
</evidence>
<feature type="compositionally biased region" description="Basic and acidic residues" evidence="1">
    <location>
        <begin position="20"/>
        <end position="31"/>
    </location>
</feature>
<name>A0A517P788_9PLAN</name>
<keyword evidence="2" id="KW-1133">Transmembrane helix</keyword>
<keyword evidence="2" id="KW-0812">Transmembrane</keyword>